<dbReference type="InterPro" id="IPR028098">
    <property type="entry name" value="Glyco_trans_4-like_N"/>
</dbReference>
<protein>
    <recommendedName>
        <fullName evidence="1">Glycosyltransferase subfamily 4-like N-terminal domain-containing protein</fullName>
    </recommendedName>
</protein>
<gene>
    <name evidence="2" type="ORF">DDY73_12270</name>
</gene>
<feature type="non-terminal residue" evidence="2">
    <location>
        <position position="246"/>
    </location>
</feature>
<sequence>MKKKIVFIDGNLNPGGAERILCTLIRNIDREKYDVEVIITGRPGDMLALLPQDVKCTVLNIRRSRYAFWRLGKMLKAIKPDAVFSVSLNSMQAAWLARFIFRLHFRISVRYCLMPKQMIREGFMRPTSLRHKIDSFFLHHIDCVVAEHRYMKEELKEIYHLPDAKLASVLNPLDEPLIKKQLEEAADFSLPEGPINVVAAGRINREKGFDFLVKAFGEVVKHDSRFHLYIVGKNIGENQAALERDA</sequence>
<proteinExistence type="predicted"/>
<name>A0A354M5H5_9BACT</name>
<reference evidence="2 3" key="1">
    <citation type="journal article" date="2018" name="Nat. Biotechnol.">
        <title>A standardized bacterial taxonomy based on genome phylogeny substantially revises the tree of life.</title>
        <authorList>
            <person name="Parks D.H."/>
            <person name="Chuvochina M."/>
            <person name="Waite D.W."/>
            <person name="Rinke C."/>
            <person name="Skarshewski A."/>
            <person name="Chaumeil P.A."/>
            <person name="Hugenholtz P."/>
        </authorList>
    </citation>
    <scope>NUCLEOTIDE SEQUENCE [LARGE SCALE GENOMIC DNA]</scope>
    <source>
        <strain evidence="2">UBA11482</strain>
    </source>
</reference>
<dbReference type="InterPro" id="IPR050194">
    <property type="entry name" value="Glycosyltransferase_grp1"/>
</dbReference>
<dbReference type="PANTHER" id="PTHR45947:SF3">
    <property type="entry name" value="SULFOQUINOVOSYL TRANSFERASE SQD2"/>
    <property type="match status" value="1"/>
</dbReference>
<comment type="caution">
    <text evidence="2">The sequence shown here is derived from an EMBL/GenBank/DDBJ whole genome shotgun (WGS) entry which is preliminary data.</text>
</comment>
<dbReference type="EMBL" id="DNWC01000159">
    <property type="protein sequence ID" value="HBJ09764.1"/>
    <property type="molecule type" value="Genomic_DNA"/>
</dbReference>
<dbReference type="AlphaFoldDB" id="A0A354M5H5"/>
<dbReference type="Pfam" id="PF13439">
    <property type="entry name" value="Glyco_transf_4"/>
    <property type="match status" value="1"/>
</dbReference>
<organism evidence="2 3">
    <name type="scientific">Coprobacter fastidiosus</name>
    <dbReference type="NCBI Taxonomy" id="1099853"/>
    <lineage>
        <taxon>Bacteria</taxon>
        <taxon>Pseudomonadati</taxon>
        <taxon>Bacteroidota</taxon>
        <taxon>Bacteroidia</taxon>
        <taxon>Bacteroidales</taxon>
        <taxon>Barnesiellaceae</taxon>
        <taxon>Coprobacter</taxon>
    </lineage>
</organism>
<dbReference type="SUPFAM" id="SSF53756">
    <property type="entry name" value="UDP-Glycosyltransferase/glycogen phosphorylase"/>
    <property type="match status" value="1"/>
</dbReference>
<evidence type="ECO:0000313" key="3">
    <source>
        <dbReference type="Proteomes" id="UP000262954"/>
    </source>
</evidence>
<dbReference type="PANTHER" id="PTHR45947">
    <property type="entry name" value="SULFOQUINOVOSYL TRANSFERASE SQD2"/>
    <property type="match status" value="1"/>
</dbReference>
<accession>A0A354M5H5</accession>
<dbReference type="Proteomes" id="UP000262954">
    <property type="component" value="Unassembled WGS sequence"/>
</dbReference>
<feature type="domain" description="Glycosyltransferase subfamily 4-like N-terminal" evidence="1">
    <location>
        <begin position="14"/>
        <end position="174"/>
    </location>
</feature>
<dbReference type="Gene3D" id="3.40.50.2000">
    <property type="entry name" value="Glycogen Phosphorylase B"/>
    <property type="match status" value="2"/>
</dbReference>
<dbReference type="GO" id="GO:0016757">
    <property type="term" value="F:glycosyltransferase activity"/>
    <property type="evidence" value="ECO:0007669"/>
    <property type="project" value="TreeGrafter"/>
</dbReference>
<evidence type="ECO:0000313" key="2">
    <source>
        <dbReference type="EMBL" id="HBJ09764.1"/>
    </source>
</evidence>
<evidence type="ECO:0000259" key="1">
    <source>
        <dbReference type="Pfam" id="PF13439"/>
    </source>
</evidence>